<sequence>MYIYLYPGSSLKISKIEPLTPSPPSPSPSPSSRIPDPNTPTPHHPHRIIQHGKLAPKEPIRVAKLEQPAQRLRHHQPRQLQPVLHPDIEPAVAPLKRRLRNGPVAAGPHDGLDHVVLRPRDDADEIKGQYPGAVFAQDETRAGAGDAQLEGVREGGRAGLGGVRRGGFGWC</sequence>
<protein>
    <submittedName>
        <fullName evidence="2">Uncharacterized protein</fullName>
    </submittedName>
</protein>
<comment type="caution">
    <text evidence="2">The sequence shown here is derived from an EMBL/GenBank/DDBJ whole genome shotgun (WGS) entry which is preliminary data.</text>
</comment>
<dbReference type="EMBL" id="CAJPDR010000275">
    <property type="protein sequence ID" value="CAF9929990.1"/>
    <property type="molecule type" value="Genomic_DNA"/>
</dbReference>
<dbReference type="Proteomes" id="UP000664203">
    <property type="component" value="Unassembled WGS sequence"/>
</dbReference>
<proteinExistence type="predicted"/>
<organism evidence="2 3">
    <name type="scientific">Alectoria fallacina</name>
    <dbReference type="NCBI Taxonomy" id="1903189"/>
    <lineage>
        <taxon>Eukaryota</taxon>
        <taxon>Fungi</taxon>
        <taxon>Dikarya</taxon>
        <taxon>Ascomycota</taxon>
        <taxon>Pezizomycotina</taxon>
        <taxon>Lecanoromycetes</taxon>
        <taxon>OSLEUM clade</taxon>
        <taxon>Lecanoromycetidae</taxon>
        <taxon>Lecanorales</taxon>
        <taxon>Lecanorineae</taxon>
        <taxon>Parmeliaceae</taxon>
        <taxon>Alectoria</taxon>
    </lineage>
</organism>
<feature type="region of interest" description="Disordered" evidence="1">
    <location>
        <begin position="14"/>
        <end position="87"/>
    </location>
</feature>
<reference evidence="2" key="1">
    <citation type="submission" date="2021-03" db="EMBL/GenBank/DDBJ databases">
        <authorList>
            <person name="Tagirdzhanova G."/>
        </authorList>
    </citation>
    <scope>NUCLEOTIDE SEQUENCE</scope>
</reference>
<name>A0A8H3IVN4_9LECA</name>
<evidence type="ECO:0000256" key="1">
    <source>
        <dbReference type="SAM" id="MobiDB-lite"/>
    </source>
</evidence>
<feature type="compositionally biased region" description="Basic and acidic residues" evidence="1">
    <location>
        <begin position="55"/>
        <end position="64"/>
    </location>
</feature>
<evidence type="ECO:0000313" key="2">
    <source>
        <dbReference type="EMBL" id="CAF9929990.1"/>
    </source>
</evidence>
<gene>
    <name evidence="2" type="ORF">ALECFALPRED_004500</name>
</gene>
<evidence type="ECO:0000313" key="3">
    <source>
        <dbReference type="Proteomes" id="UP000664203"/>
    </source>
</evidence>
<keyword evidence="3" id="KW-1185">Reference proteome</keyword>
<dbReference type="AlphaFoldDB" id="A0A8H3IVN4"/>
<accession>A0A8H3IVN4</accession>
<feature type="compositionally biased region" description="Pro residues" evidence="1">
    <location>
        <begin position="20"/>
        <end position="29"/>
    </location>
</feature>